<dbReference type="Proteomes" id="UP001596461">
    <property type="component" value="Unassembled WGS sequence"/>
</dbReference>
<dbReference type="GeneID" id="81124320"/>
<dbReference type="Pfam" id="PF11959">
    <property type="entry name" value="DUF3473"/>
    <property type="match status" value="1"/>
</dbReference>
<proteinExistence type="predicted"/>
<dbReference type="InterPro" id="IPR002509">
    <property type="entry name" value="NODB_dom"/>
</dbReference>
<gene>
    <name evidence="2" type="ORF">ACFQL9_12920</name>
</gene>
<dbReference type="InterPro" id="IPR045235">
    <property type="entry name" value="PuuE_HpPgdA-like"/>
</dbReference>
<dbReference type="SUPFAM" id="SSF88713">
    <property type="entry name" value="Glycoside hydrolase/deacetylase"/>
    <property type="match status" value="1"/>
</dbReference>
<evidence type="ECO:0000313" key="3">
    <source>
        <dbReference type="Proteomes" id="UP001596461"/>
    </source>
</evidence>
<sequence>MTATTPPVRNALGFDLEHWYTATLLRDSVTDPVDRVVESTQVVLDLLDRHGVTATFFVVGEVAAEHPDLVARIVAAGHEIGSHGHSHRPVFELTREEFRRELRRSREAIVDAAGVAPAGFRAPNFSITRETAWAFEVLADSRYEYDSSVFPAWTPLYGVRDAPRRPYAVRGDDPFAAADAGNGAPTATDLVELPLSALGSRLRLPIAGGFYARVLPRRLLTAGIARLNRAGVPANLYFHPWEFDPAVRTDDPPLAARLISFAGIDRLPGLLASLLDRFEFGPVGGLHDEYRAAAGAATHTDSPPPT</sequence>
<feature type="domain" description="NodB homology" evidence="1">
    <location>
        <begin position="26"/>
        <end position="232"/>
    </location>
</feature>
<name>A0ABD5WFN1_9EURY</name>
<comment type="caution">
    <text evidence="2">The sequence shown here is derived from an EMBL/GenBank/DDBJ whole genome shotgun (WGS) entry which is preliminary data.</text>
</comment>
<dbReference type="PANTHER" id="PTHR47561">
    <property type="entry name" value="POLYSACCHARIDE DEACETYLASE FAMILY PROTEIN (AFU_ORTHOLOGUE AFUA_6G05030)"/>
    <property type="match status" value="1"/>
</dbReference>
<reference evidence="2 3" key="1">
    <citation type="journal article" date="2019" name="Int. J. Syst. Evol. Microbiol.">
        <title>The Global Catalogue of Microorganisms (GCM) 10K type strain sequencing project: providing services to taxonomists for standard genome sequencing and annotation.</title>
        <authorList>
            <consortium name="The Broad Institute Genomics Platform"/>
            <consortium name="The Broad Institute Genome Sequencing Center for Infectious Disease"/>
            <person name="Wu L."/>
            <person name="Ma J."/>
        </authorList>
    </citation>
    <scope>NUCLEOTIDE SEQUENCE [LARGE SCALE GENOMIC DNA]</scope>
    <source>
        <strain evidence="2 3">DT31</strain>
    </source>
</reference>
<dbReference type="EMBL" id="JBHTAH010000011">
    <property type="protein sequence ID" value="MFC7070548.1"/>
    <property type="molecule type" value="Genomic_DNA"/>
</dbReference>
<dbReference type="PROSITE" id="PS51677">
    <property type="entry name" value="NODB"/>
    <property type="match status" value="1"/>
</dbReference>
<dbReference type="RefSeq" id="WP_284032466.1">
    <property type="nucleotide sequence ID" value="NZ_CP126154.1"/>
</dbReference>
<dbReference type="AlphaFoldDB" id="A0ABD5WFN1"/>
<dbReference type="PANTHER" id="PTHR47561:SF1">
    <property type="entry name" value="POLYSACCHARIDE DEACETYLASE FAMILY PROTEIN (AFU_ORTHOLOGUE AFUA_6G05030)"/>
    <property type="match status" value="1"/>
</dbReference>
<dbReference type="CDD" id="cd10941">
    <property type="entry name" value="CE4_PuuE_HpPgdA_like_2"/>
    <property type="match status" value="1"/>
</dbReference>
<dbReference type="Gene3D" id="3.20.20.370">
    <property type="entry name" value="Glycoside hydrolase/deacetylase"/>
    <property type="match status" value="1"/>
</dbReference>
<protein>
    <submittedName>
        <fullName evidence="2">Polysaccharide deacetylase family protein</fullName>
    </submittedName>
</protein>
<keyword evidence="3" id="KW-1185">Reference proteome</keyword>
<dbReference type="InterPro" id="IPR011330">
    <property type="entry name" value="Glyco_hydro/deAcase_b/a-brl"/>
</dbReference>
<dbReference type="InterPro" id="IPR022560">
    <property type="entry name" value="DUF3473"/>
</dbReference>
<dbReference type="Pfam" id="PF01522">
    <property type="entry name" value="Polysacc_deac_1"/>
    <property type="match status" value="1"/>
</dbReference>
<organism evidence="2 3">
    <name type="scientific">Halobaculum lipolyticum</name>
    <dbReference type="NCBI Taxonomy" id="3032001"/>
    <lineage>
        <taxon>Archaea</taxon>
        <taxon>Methanobacteriati</taxon>
        <taxon>Methanobacteriota</taxon>
        <taxon>Stenosarchaea group</taxon>
        <taxon>Halobacteria</taxon>
        <taxon>Halobacteriales</taxon>
        <taxon>Haloferacaceae</taxon>
        <taxon>Halobaculum</taxon>
    </lineage>
</organism>
<evidence type="ECO:0000259" key="1">
    <source>
        <dbReference type="PROSITE" id="PS51677"/>
    </source>
</evidence>
<evidence type="ECO:0000313" key="2">
    <source>
        <dbReference type="EMBL" id="MFC7070548.1"/>
    </source>
</evidence>
<accession>A0ABD5WFN1</accession>